<gene>
    <name evidence="1" type="ORF">NUW54_g13806</name>
</gene>
<evidence type="ECO:0000313" key="1">
    <source>
        <dbReference type="EMBL" id="KAJ2966441.1"/>
    </source>
</evidence>
<proteinExistence type="predicted"/>
<comment type="caution">
    <text evidence="1">The sequence shown here is derived from an EMBL/GenBank/DDBJ whole genome shotgun (WGS) entry which is preliminary data.</text>
</comment>
<organism evidence="1 2">
    <name type="scientific">Trametes sanguinea</name>
    <dbReference type="NCBI Taxonomy" id="158606"/>
    <lineage>
        <taxon>Eukaryota</taxon>
        <taxon>Fungi</taxon>
        <taxon>Dikarya</taxon>
        <taxon>Basidiomycota</taxon>
        <taxon>Agaricomycotina</taxon>
        <taxon>Agaricomycetes</taxon>
        <taxon>Polyporales</taxon>
        <taxon>Polyporaceae</taxon>
        <taxon>Trametes</taxon>
    </lineage>
</organism>
<keyword evidence="2" id="KW-1185">Reference proteome</keyword>
<dbReference type="Proteomes" id="UP001144978">
    <property type="component" value="Unassembled WGS sequence"/>
</dbReference>
<dbReference type="EMBL" id="JANSHE010006653">
    <property type="protein sequence ID" value="KAJ2966441.1"/>
    <property type="molecule type" value="Genomic_DNA"/>
</dbReference>
<protein>
    <submittedName>
        <fullName evidence="1">Uncharacterized protein</fullName>
    </submittedName>
</protein>
<accession>A0ACC1MJB8</accession>
<name>A0ACC1MJB8_9APHY</name>
<reference evidence="1" key="1">
    <citation type="submission" date="2022-08" db="EMBL/GenBank/DDBJ databases">
        <title>Genome Sequence of Pycnoporus sanguineus.</title>
        <authorList>
            <person name="Buettner E."/>
        </authorList>
    </citation>
    <scope>NUCLEOTIDE SEQUENCE</scope>
    <source>
        <strain evidence="1">CG-C14</strain>
    </source>
</reference>
<evidence type="ECO:0000313" key="2">
    <source>
        <dbReference type="Proteomes" id="UP001144978"/>
    </source>
</evidence>
<sequence length="142" mass="15442">MGVEGEFVPKVVVLRHNVVDDAVYRKRALEDGRSSGLGVALVIHGDSSPSKFGLAWRIAQETRGVLAQAVGRSVGGDHFTPVCPHRFAHDGFRAREDRLTVGSSRVVVYARSGMDEMVIRAEVKVERLVVCGQSKAERVCVA</sequence>